<feature type="repeat" description="WD" evidence="3">
    <location>
        <begin position="562"/>
        <end position="597"/>
    </location>
</feature>
<dbReference type="PANTHER" id="PTHR44464">
    <property type="entry name" value="WD REPEAT-CONTAINING PROTEIN 17"/>
    <property type="match status" value="1"/>
</dbReference>
<dbReference type="SMART" id="SM00320">
    <property type="entry name" value="WD40"/>
    <property type="match status" value="12"/>
</dbReference>
<dbReference type="SUPFAM" id="SSF50978">
    <property type="entry name" value="WD40 repeat-like"/>
    <property type="match status" value="3"/>
</dbReference>
<dbReference type="PROSITE" id="PS00678">
    <property type="entry name" value="WD_REPEATS_1"/>
    <property type="match status" value="4"/>
</dbReference>
<evidence type="ECO:0000256" key="2">
    <source>
        <dbReference type="ARBA" id="ARBA00022737"/>
    </source>
</evidence>
<feature type="repeat" description="WD" evidence="3">
    <location>
        <begin position="217"/>
        <end position="260"/>
    </location>
</feature>
<name>A0AAE0GJC2_9CHLO</name>
<feature type="repeat" description="WD" evidence="3">
    <location>
        <begin position="430"/>
        <end position="472"/>
    </location>
</feature>
<accession>A0AAE0GJC2</accession>
<dbReference type="AlphaFoldDB" id="A0AAE0GJC2"/>
<feature type="domain" description="Anaphase-promoting complex subunit 4-like WD40" evidence="4">
    <location>
        <begin position="153"/>
        <end position="229"/>
    </location>
</feature>
<evidence type="ECO:0000256" key="1">
    <source>
        <dbReference type="ARBA" id="ARBA00022574"/>
    </source>
</evidence>
<dbReference type="Pfam" id="PF00400">
    <property type="entry name" value="WD40"/>
    <property type="match status" value="7"/>
</dbReference>
<protein>
    <recommendedName>
        <fullName evidence="4">Anaphase-promoting complex subunit 4-like WD40 domain-containing protein</fullName>
    </recommendedName>
</protein>
<dbReference type="EMBL" id="LGRX02005147">
    <property type="protein sequence ID" value="KAK3279060.1"/>
    <property type="molecule type" value="Genomic_DNA"/>
</dbReference>
<dbReference type="InterPro" id="IPR020472">
    <property type="entry name" value="WD40_PAC1"/>
</dbReference>
<keyword evidence="2" id="KW-0677">Repeat</keyword>
<dbReference type="CDD" id="cd00200">
    <property type="entry name" value="WD40"/>
    <property type="match status" value="1"/>
</dbReference>
<gene>
    <name evidence="5" type="ORF">CYMTET_13034</name>
</gene>
<dbReference type="InterPro" id="IPR036322">
    <property type="entry name" value="WD40_repeat_dom_sf"/>
</dbReference>
<keyword evidence="1 3" id="KW-0853">WD repeat</keyword>
<evidence type="ECO:0000313" key="6">
    <source>
        <dbReference type="Proteomes" id="UP001190700"/>
    </source>
</evidence>
<evidence type="ECO:0000256" key="3">
    <source>
        <dbReference type="PROSITE-ProRule" id="PRU00221"/>
    </source>
</evidence>
<reference evidence="5 6" key="1">
    <citation type="journal article" date="2015" name="Genome Biol. Evol.">
        <title>Comparative Genomics of a Bacterivorous Green Alga Reveals Evolutionary Causalities and Consequences of Phago-Mixotrophic Mode of Nutrition.</title>
        <authorList>
            <person name="Burns J.A."/>
            <person name="Paasch A."/>
            <person name="Narechania A."/>
            <person name="Kim E."/>
        </authorList>
    </citation>
    <scope>NUCLEOTIDE SEQUENCE [LARGE SCALE GENOMIC DNA]</scope>
    <source>
        <strain evidence="5 6">PLY_AMNH</strain>
    </source>
</reference>
<dbReference type="InterPro" id="IPR015943">
    <property type="entry name" value="WD40/YVTN_repeat-like_dom_sf"/>
</dbReference>
<evidence type="ECO:0000313" key="5">
    <source>
        <dbReference type="EMBL" id="KAK3279060.1"/>
    </source>
</evidence>
<feature type="repeat" description="WD" evidence="3">
    <location>
        <begin position="303"/>
        <end position="345"/>
    </location>
</feature>
<sequence length="700" mass="76716">MRQVCIVPSGVQQWTRGVFAAGGGRFAFCSTLAIYIFRVRGFVLDKILVGHDKMITTLCWSPHDPNLIASASSDQVLKIWNVKTQTVVCELKNSGLHAQTLTWTLYDAYTLLITSGGAFRAWDTKNGKLNKIRDFREGTINCVSLSTRDKNKVALGLESGHVYLYNVSTDKTVKIDMNAPIIDVKWDPRSENYFLVALNDGRISLYDSETSTEMSVFARHAGGLRALAWVPEIPGGFVTVSDRNGVMRLWNVSQTSPVELLKTGKDGFHSILFISGDTALCAFKDGMVSVYNVSRKQVEWSTEGGHTETIFDCCFKSTDPNILATASYDSTVRLWDVRNAKCVSKLLGAKGVLYALTWSPDGTQLASCSSEGKINVYDVEKAIVVKTLAAHRSPAYRVVWNQRDPNLLASASADSLIAVSRVSQGDFLTRLQHPQAVFGVAWSTFNTHVLASACQDGNVYVWGVDSKQQPPAPITILKGHRAKVFNVAWSPLLPDTLLSGSDDRTAIVWNVKSGEKTVLTGHTSNVRGLLWHAEIPFLVITGSWDATIRLWDIRTGVCIKVVEDHHADVYGISAHPQRPFVLATASRDTTIRMWSLDQLYCGLKVRALMGSNVCGTVADNARSNGDLRRGMVLSGPGSSSLLKQLESAQTTAAKYGAVFNFFSLPAGTFEPLFAFAKRFPPTTARLERSGVSNLESPGAR</sequence>
<dbReference type="Proteomes" id="UP001190700">
    <property type="component" value="Unassembled WGS sequence"/>
</dbReference>
<organism evidence="5 6">
    <name type="scientific">Cymbomonas tetramitiformis</name>
    <dbReference type="NCBI Taxonomy" id="36881"/>
    <lineage>
        <taxon>Eukaryota</taxon>
        <taxon>Viridiplantae</taxon>
        <taxon>Chlorophyta</taxon>
        <taxon>Pyramimonadophyceae</taxon>
        <taxon>Pyramimonadales</taxon>
        <taxon>Pyramimonadaceae</taxon>
        <taxon>Cymbomonas</taxon>
    </lineage>
</organism>
<dbReference type="Gene3D" id="2.130.10.10">
    <property type="entry name" value="YVTN repeat-like/Quinoprotein amine dehydrogenase"/>
    <property type="match status" value="4"/>
</dbReference>
<dbReference type="InterPro" id="IPR024977">
    <property type="entry name" value="Apc4-like_WD40_dom"/>
</dbReference>
<feature type="repeat" description="WD" evidence="3">
    <location>
        <begin position="48"/>
        <end position="90"/>
    </location>
</feature>
<dbReference type="InterPro" id="IPR019775">
    <property type="entry name" value="WD40_repeat_CS"/>
</dbReference>
<feature type="repeat" description="WD" evidence="3">
    <location>
        <begin position="346"/>
        <end position="387"/>
    </location>
</feature>
<keyword evidence="6" id="KW-1185">Reference proteome</keyword>
<dbReference type="PRINTS" id="PR00320">
    <property type="entry name" value="GPROTEINBRPT"/>
</dbReference>
<dbReference type="Pfam" id="PF12894">
    <property type="entry name" value="ANAPC4_WD40"/>
    <property type="match status" value="1"/>
</dbReference>
<evidence type="ECO:0000259" key="4">
    <source>
        <dbReference type="Pfam" id="PF12894"/>
    </source>
</evidence>
<dbReference type="PROSITE" id="PS50082">
    <property type="entry name" value="WD_REPEATS_2"/>
    <property type="match status" value="8"/>
</dbReference>
<dbReference type="InterPro" id="IPR001680">
    <property type="entry name" value="WD40_rpt"/>
</dbReference>
<feature type="repeat" description="WD" evidence="3">
    <location>
        <begin position="519"/>
        <end position="561"/>
    </location>
</feature>
<proteinExistence type="predicted"/>
<comment type="caution">
    <text evidence="5">The sequence shown here is derived from an EMBL/GenBank/DDBJ whole genome shotgun (WGS) entry which is preliminary data.</text>
</comment>
<dbReference type="PROSITE" id="PS50294">
    <property type="entry name" value="WD_REPEATS_REGION"/>
    <property type="match status" value="5"/>
</dbReference>
<feature type="repeat" description="WD" evidence="3">
    <location>
        <begin position="477"/>
        <end position="519"/>
    </location>
</feature>
<dbReference type="PANTHER" id="PTHR44464:SF1">
    <property type="entry name" value="WD REPEAT-CONTAINING PROTEIN 17"/>
    <property type="match status" value="1"/>
</dbReference>
<feature type="non-terminal residue" evidence="5">
    <location>
        <position position="700"/>
    </location>
</feature>